<protein>
    <recommendedName>
        <fullName evidence="2">uroporphyrinogen-III C-methyltransferase</fullName>
        <ecNumber evidence="2">2.1.1.107</ecNumber>
    </recommendedName>
</protein>
<evidence type="ECO:0000256" key="3">
    <source>
        <dbReference type="ARBA" id="ARBA00022573"/>
    </source>
</evidence>
<keyword evidence="4 12" id="KW-0489">Methyltransferase</keyword>
<dbReference type="Pfam" id="PF00590">
    <property type="entry name" value="TP_methylase"/>
    <property type="match status" value="1"/>
</dbReference>
<evidence type="ECO:0000256" key="7">
    <source>
        <dbReference type="ARBA" id="ARBA00023244"/>
    </source>
</evidence>
<dbReference type="GO" id="GO:0004851">
    <property type="term" value="F:uroporphyrin-III C-methyltransferase activity"/>
    <property type="evidence" value="ECO:0007669"/>
    <property type="project" value="UniProtKB-EC"/>
</dbReference>
<dbReference type="InterPro" id="IPR036108">
    <property type="entry name" value="4pyrrol_syn_uPrphyn_synt_sf"/>
</dbReference>
<dbReference type="FunFam" id="3.30.950.10:FF:000001">
    <property type="entry name" value="Siroheme synthase"/>
    <property type="match status" value="1"/>
</dbReference>
<organism evidence="12 13">
    <name type="scientific">Sulfurospirillum halorespirans DSM 13726</name>
    <dbReference type="NCBI Taxonomy" id="1193502"/>
    <lineage>
        <taxon>Bacteria</taxon>
        <taxon>Pseudomonadati</taxon>
        <taxon>Campylobacterota</taxon>
        <taxon>Epsilonproteobacteria</taxon>
        <taxon>Campylobacterales</taxon>
        <taxon>Sulfurospirillaceae</taxon>
        <taxon>Sulfurospirillum</taxon>
    </lineage>
</organism>
<dbReference type="NCBIfam" id="NF004790">
    <property type="entry name" value="PRK06136.1"/>
    <property type="match status" value="1"/>
</dbReference>
<accession>A0A1D7TJX3</accession>
<dbReference type="EMBL" id="CP017111">
    <property type="protein sequence ID" value="AOO65302.1"/>
    <property type="molecule type" value="Genomic_DNA"/>
</dbReference>
<evidence type="ECO:0000313" key="12">
    <source>
        <dbReference type="EMBL" id="AOO65302.1"/>
    </source>
</evidence>
<dbReference type="Gene3D" id="3.40.50.10090">
    <property type="match status" value="1"/>
</dbReference>
<dbReference type="SUPFAM" id="SSF69618">
    <property type="entry name" value="HemD-like"/>
    <property type="match status" value="1"/>
</dbReference>
<evidence type="ECO:0000256" key="1">
    <source>
        <dbReference type="ARBA" id="ARBA00005879"/>
    </source>
</evidence>
<dbReference type="GO" id="GO:0019354">
    <property type="term" value="P:siroheme biosynthetic process"/>
    <property type="evidence" value="ECO:0007669"/>
    <property type="project" value="UniProtKB-UniPathway"/>
</dbReference>
<evidence type="ECO:0000256" key="2">
    <source>
        <dbReference type="ARBA" id="ARBA00012162"/>
    </source>
</evidence>
<dbReference type="InterPro" id="IPR014777">
    <property type="entry name" value="4pyrrole_Mease_sub1"/>
</dbReference>
<comment type="pathway">
    <text evidence="8">Porphyrin-containing compound metabolism; siroheme biosynthesis; precorrin-2 from uroporphyrinogen III: step 1/1.</text>
</comment>
<proteinExistence type="inferred from homology"/>
<dbReference type="InterPro" id="IPR000878">
    <property type="entry name" value="4pyrrol_Mease"/>
</dbReference>
<gene>
    <name evidence="12" type="ORF">SHALO_1527</name>
</gene>
<evidence type="ECO:0000256" key="5">
    <source>
        <dbReference type="ARBA" id="ARBA00022679"/>
    </source>
</evidence>
<keyword evidence="12" id="KW-0456">Lyase</keyword>
<dbReference type="UniPathway" id="UPA00262">
    <property type="reaction ID" value="UER00211"/>
</dbReference>
<dbReference type="RefSeq" id="WP_025344697.1">
    <property type="nucleotide sequence ID" value="NZ_CP017111.1"/>
</dbReference>
<keyword evidence="13" id="KW-1185">Reference proteome</keyword>
<evidence type="ECO:0000313" key="13">
    <source>
        <dbReference type="Proteomes" id="UP000094609"/>
    </source>
</evidence>
<reference evidence="13" key="1">
    <citation type="submission" date="2016-08" db="EMBL/GenBank/DDBJ databases">
        <title>Complete genome sequence of the organohalide-respiring Epsilonproteobacterium Sulfurospirillum halorespirans.</title>
        <authorList>
            <person name="Goris T."/>
            <person name="Zimmermann J."/>
            <person name="Schenz B."/>
            <person name="Lemos M."/>
            <person name="Hackermueller J."/>
            <person name="Diekert G."/>
        </authorList>
    </citation>
    <scope>NUCLEOTIDE SEQUENCE [LARGE SCALE GENOMIC DNA]</scope>
    <source>
        <strain>DSM 13726</strain>
        <strain evidence="13">PCE-M2</strain>
    </source>
</reference>
<feature type="domain" description="Tetrapyrrole biosynthesis uroporphyrinogen III synthase" evidence="11">
    <location>
        <begin position="267"/>
        <end position="460"/>
    </location>
</feature>
<dbReference type="SUPFAM" id="SSF53790">
    <property type="entry name" value="Tetrapyrrole methylase"/>
    <property type="match status" value="1"/>
</dbReference>
<evidence type="ECO:0000256" key="6">
    <source>
        <dbReference type="ARBA" id="ARBA00022691"/>
    </source>
</evidence>
<dbReference type="InterPro" id="IPR050161">
    <property type="entry name" value="Siro_Cobalamin_biosynth"/>
</dbReference>
<evidence type="ECO:0000259" key="11">
    <source>
        <dbReference type="Pfam" id="PF02602"/>
    </source>
</evidence>
<dbReference type="InterPro" id="IPR014776">
    <property type="entry name" value="4pyrrole_Mease_sub2"/>
</dbReference>
<dbReference type="GO" id="GO:0009236">
    <property type="term" value="P:cobalamin biosynthetic process"/>
    <property type="evidence" value="ECO:0007669"/>
    <property type="project" value="UniProtKB-KW"/>
</dbReference>
<dbReference type="InterPro" id="IPR035996">
    <property type="entry name" value="4pyrrol_Methylase_sf"/>
</dbReference>
<dbReference type="AlphaFoldDB" id="A0A1D7TJX3"/>
<dbReference type="PATRIC" id="fig|1193502.14.peg.1550"/>
<dbReference type="InterPro" id="IPR003754">
    <property type="entry name" value="4pyrrol_synth_uPrphyn_synth"/>
</dbReference>
<dbReference type="NCBIfam" id="TIGR01469">
    <property type="entry name" value="cobA_cysG_Cterm"/>
    <property type="match status" value="1"/>
</dbReference>
<keyword evidence="5 12" id="KW-0808">Transferase</keyword>
<keyword evidence="3" id="KW-0169">Cobalamin biosynthesis</keyword>
<dbReference type="Pfam" id="PF02602">
    <property type="entry name" value="HEM4"/>
    <property type="match status" value="1"/>
</dbReference>
<dbReference type="FunFam" id="3.40.1010.10:FF:000001">
    <property type="entry name" value="Siroheme synthase"/>
    <property type="match status" value="1"/>
</dbReference>
<dbReference type="CDD" id="cd11642">
    <property type="entry name" value="SUMT"/>
    <property type="match status" value="1"/>
</dbReference>
<dbReference type="CDD" id="cd06578">
    <property type="entry name" value="HemD"/>
    <property type="match status" value="1"/>
</dbReference>
<keyword evidence="6" id="KW-0949">S-adenosyl-L-methionine</keyword>
<sequence length="505" mass="55775">MKTGKVYIAGAGCGDFELMTLKLKMLIEEAECIIYDRLVNKEILALAPKSAELIYYGKDNCEGGLIQEKINATLIEKAKEGKNVLRLKGGHPFVFGRGGEEALDLVDAGIEFEIIPGVTSAISVPAYAGIPISHRGINTSFHVFTGHSKDDGEKIDFETVSKLSGTLVFLMGIKNIEMITSNLVNFGKISSTPVAVIENGSTCHQRTVVGNLETISKIVEENHIQSPSIIIIGDVVNLREKLAWFEHKALHGHKVLVTSEKTQAKVTSRLVRSLGGESVECPFFTLDKKSFTIPRLINFDTVLFTSPQSLHAFFEKIEDIRQLLHLRIGVAGEKTKEALNTYKLQANIYSNSYRTQELLNLLTEKEEKVLLVRSTSISAELAVYSQSITELETYYVDKVLRSDEEVIAYINDVDIIAFPNACTVKTLIDSVGREILATKLIIASNENTALKIKSYGLHVNAFGNGEITEETFKTCMETEHCIKGKKDGVVNRRNKGFTHSARAAS</sequence>
<comment type="pathway">
    <text evidence="9">Cofactor biosynthesis; adenosylcobalamin biosynthesis; precorrin-2 from uroporphyrinogen III: step 1/1.</text>
</comment>
<dbReference type="Gene3D" id="3.40.1010.10">
    <property type="entry name" value="Cobalt-precorrin-4 Transmethylase, Domain 1"/>
    <property type="match status" value="1"/>
</dbReference>
<evidence type="ECO:0000256" key="9">
    <source>
        <dbReference type="ARBA" id="ARBA00060548"/>
    </source>
</evidence>
<comment type="similarity">
    <text evidence="1">Belongs to the precorrin methyltransferase family.</text>
</comment>
<dbReference type="PANTHER" id="PTHR45790">
    <property type="entry name" value="SIROHEME SYNTHASE-RELATED"/>
    <property type="match status" value="1"/>
</dbReference>
<name>A0A1D7TJX3_9BACT</name>
<dbReference type="PANTHER" id="PTHR45790:SF3">
    <property type="entry name" value="S-ADENOSYL-L-METHIONINE-DEPENDENT UROPORPHYRINOGEN III METHYLTRANSFERASE, CHLOROPLASTIC"/>
    <property type="match status" value="1"/>
</dbReference>
<evidence type="ECO:0000256" key="4">
    <source>
        <dbReference type="ARBA" id="ARBA00022603"/>
    </source>
</evidence>
<dbReference type="InterPro" id="IPR006366">
    <property type="entry name" value="CobA/CysG_C"/>
</dbReference>
<dbReference type="GO" id="GO:0004852">
    <property type="term" value="F:uroporphyrinogen-III synthase activity"/>
    <property type="evidence" value="ECO:0007669"/>
    <property type="project" value="InterPro"/>
</dbReference>
<feature type="domain" description="Tetrapyrrole methylase" evidence="10">
    <location>
        <begin position="5"/>
        <end position="215"/>
    </location>
</feature>
<dbReference type="Proteomes" id="UP000094609">
    <property type="component" value="Chromosome"/>
</dbReference>
<dbReference type="STRING" id="1193502.SHALO_1527"/>
<evidence type="ECO:0000259" key="10">
    <source>
        <dbReference type="Pfam" id="PF00590"/>
    </source>
</evidence>
<dbReference type="GO" id="GO:0032259">
    <property type="term" value="P:methylation"/>
    <property type="evidence" value="ECO:0007669"/>
    <property type="project" value="UniProtKB-KW"/>
</dbReference>
<dbReference type="Gene3D" id="3.30.950.10">
    <property type="entry name" value="Methyltransferase, Cobalt-precorrin-4 Transmethylase, Domain 2"/>
    <property type="match status" value="1"/>
</dbReference>
<dbReference type="KEGG" id="shal:SHALO_1527"/>
<evidence type="ECO:0000256" key="8">
    <source>
        <dbReference type="ARBA" id="ARBA00025705"/>
    </source>
</evidence>
<keyword evidence="7" id="KW-0627">Porphyrin biosynthesis</keyword>
<dbReference type="EC" id="2.1.1.107" evidence="2"/>